<evidence type="ECO:0000313" key="12">
    <source>
        <dbReference type="Proteomes" id="UP000230750"/>
    </source>
</evidence>
<dbReference type="PANTHER" id="PTHR10997">
    <property type="entry name" value="IMPORTIN-7, 8, 11"/>
    <property type="match status" value="1"/>
</dbReference>
<dbReference type="SUPFAM" id="SSF48371">
    <property type="entry name" value="ARM repeat"/>
    <property type="match status" value="1"/>
</dbReference>
<organism evidence="11 12">
    <name type="scientific">Stichopus japonicus</name>
    <name type="common">Sea cucumber</name>
    <dbReference type="NCBI Taxonomy" id="307972"/>
    <lineage>
        <taxon>Eukaryota</taxon>
        <taxon>Metazoa</taxon>
        <taxon>Echinodermata</taxon>
        <taxon>Eleutherozoa</taxon>
        <taxon>Echinozoa</taxon>
        <taxon>Holothuroidea</taxon>
        <taxon>Aspidochirotacea</taxon>
        <taxon>Aspidochirotida</taxon>
        <taxon>Stichopodidae</taxon>
        <taxon>Apostichopus</taxon>
    </lineage>
</organism>
<feature type="domain" description="Importin N-terminal" evidence="10">
    <location>
        <begin position="32"/>
        <end position="106"/>
    </location>
</feature>
<dbReference type="PROSITE" id="PS50166">
    <property type="entry name" value="IMPORTIN_B_NT"/>
    <property type="match status" value="1"/>
</dbReference>
<comment type="similarity">
    <text evidence="3">Belongs to the XPO2/CSE1 family.</text>
</comment>
<dbReference type="InterPro" id="IPR016024">
    <property type="entry name" value="ARM-type_fold"/>
</dbReference>
<evidence type="ECO:0000256" key="6">
    <source>
        <dbReference type="ARBA" id="ARBA00022490"/>
    </source>
</evidence>
<dbReference type="Gene3D" id="1.25.10.10">
    <property type="entry name" value="Leucine-rich Repeat Variant"/>
    <property type="match status" value="2"/>
</dbReference>
<dbReference type="InterPro" id="IPR001494">
    <property type="entry name" value="Importin-beta_N"/>
</dbReference>
<comment type="caution">
    <text evidence="11">The sequence shown here is derived from an EMBL/GenBank/DDBJ whole genome shotgun (WGS) entry which is preliminary data.</text>
</comment>
<reference evidence="11 12" key="1">
    <citation type="journal article" date="2017" name="PLoS Biol.">
        <title>The sea cucumber genome provides insights into morphological evolution and visceral regeneration.</title>
        <authorList>
            <person name="Zhang X."/>
            <person name="Sun L."/>
            <person name="Yuan J."/>
            <person name="Sun Y."/>
            <person name="Gao Y."/>
            <person name="Zhang L."/>
            <person name="Li S."/>
            <person name="Dai H."/>
            <person name="Hamel J.F."/>
            <person name="Liu C."/>
            <person name="Yu Y."/>
            <person name="Liu S."/>
            <person name="Lin W."/>
            <person name="Guo K."/>
            <person name="Jin S."/>
            <person name="Xu P."/>
            <person name="Storey K.B."/>
            <person name="Huan P."/>
            <person name="Zhang T."/>
            <person name="Zhou Y."/>
            <person name="Zhang J."/>
            <person name="Lin C."/>
            <person name="Li X."/>
            <person name="Xing L."/>
            <person name="Huo D."/>
            <person name="Sun M."/>
            <person name="Wang L."/>
            <person name="Mercier A."/>
            <person name="Li F."/>
            <person name="Yang H."/>
            <person name="Xiang J."/>
        </authorList>
    </citation>
    <scope>NUCLEOTIDE SEQUENCE [LARGE SCALE GENOMIC DNA]</scope>
    <source>
        <strain evidence="11">Shaxun</strain>
        <tissue evidence="11">Muscle</tissue>
    </source>
</reference>
<dbReference type="SMART" id="SM00913">
    <property type="entry name" value="IBN_N"/>
    <property type="match status" value="1"/>
</dbReference>
<keyword evidence="8" id="KW-0539">Nucleus</keyword>
<evidence type="ECO:0000313" key="11">
    <source>
        <dbReference type="EMBL" id="PIK43998.1"/>
    </source>
</evidence>
<dbReference type="GO" id="GO:0005829">
    <property type="term" value="C:cytosol"/>
    <property type="evidence" value="ECO:0007669"/>
    <property type="project" value="TreeGrafter"/>
</dbReference>
<dbReference type="Pfam" id="PF03810">
    <property type="entry name" value="IBN_N"/>
    <property type="match status" value="1"/>
</dbReference>
<accession>A0A2G8K7K6</accession>
<evidence type="ECO:0000256" key="5">
    <source>
        <dbReference type="ARBA" id="ARBA00022448"/>
    </source>
</evidence>
<dbReference type="Proteomes" id="UP000230750">
    <property type="component" value="Unassembled WGS sequence"/>
</dbReference>
<evidence type="ECO:0000259" key="10">
    <source>
        <dbReference type="PROSITE" id="PS50166"/>
    </source>
</evidence>
<dbReference type="Pfam" id="PF08506">
    <property type="entry name" value="Cse1"/>
    <property type="match status" value="1"/>
</dbReference>
<evidence type="ECO:0000256" key="4">
    <source>
        <dbReference type="ARBA" id="ARBA00018945"/>
    </source>
</evidence>
<proteinExistence type="inferred from homology"/>
<dbReference type="GO" id="GO:0006611">
    <property type="term" value="P:protein export from nucleus"/>
    <property type="evidence" value="ECO:0007669"/>
    <property type="project" value="TreeGrafter"/>
</dbReference>
<dbReference type="GO" id="GO:0031267">
    <property type="term" value="F:small GTPase binding"/>
    <property type="evidence" value="ECO:0007669"/>
    <property type="project" value="InterPro"/>
</dbReference>
<comment type="subcellular location">
    <subcellularLocation>
        <location evidence="2">Cytoplasm</location>
    </subcellularLocation>
    <subcellularLocation>
        <location evidence="1">Nucleus</location>
    </subcellularLocation>
</comment>
<dbReference type="PANTHER" id="PTHR10997:SF8">
    <property type="entry name" value="EXPORTIN-2"/>
    <property type="match status" value="1"/>
</dbReference>
<dbReference type="Pfam" id="PF03378">
    <property type="entry name" value="CAS_CSE1"/>
    <property type="match status" value="2"/>
</dbReference>
<dbReference type="AlphaFoldDB" id="A0A2G8K7K6"/>
<dbReference type="GO" id="GO:0005635">
    <property type="term" value="C:nuclear envelope"/>
    <property type="evidence" value="ECO:0007669"/>
    <property type="project" value="TreeGrafter"/>
</dbReference>
<evidence type="ECO:0000256" key="1">
    <source>
        <dbReference type="ARBA" id="ARBA00004123"/>
    </source>
</evidence>
<evidence type="ECO:0000256" key="2">
    <source>
        <dbReference type="ARBA" id="ARBA00004496"/>
    </source>
</evidence>
<dbReference type="InterPro" id="IPR005043">
    <property type="entry name" value="XPO2_C"/>
</dbReference>
<keyword evidence="7" id="KW-0653">Protein transport</keyword>
<dbReference type="InterPro" id="IPR011989">
    <property type="entry name" value="ARM-like"/>
</dbReference>
<keyword evidence="6" id="KW-0963">Cytoplasm</keyword>
<dbReference type="EMBL" id="MRZV01000809">
    <property type="protein sequence ID" value="PIK43998.1"/>
    <property type="molecule type" value="Genomic_DNA"/>
</dbReference>
<keyword evidence="12" id="KW-1185">Reference proteome</keyword>
<evidence type="ECO:0000256" key="9">
    <source>
        <dbReference type="ARBA" id="ARBA00030693"/>
    </source>
</evidence>
<dbReference type="GO" id="GO:0005049">
    <property type="term" value="F:nuclear export signal receptor activity"/>
    <property type="evidence" value="ECO:0007669"/>
    <property type="project" value="TreeGrafter"/>
</dbReference>
<name>A0A2G8K7K6_STIJA</name>
<dbReference type="InterPro" id="IPR013713">
    <property type="entry name" value="XPO2_central"/>
</dbReference>
<evidence type="ECO:0000256" key="3">
    <source>
        <dbReference type="ARBA" id="ARBA00008669"/>
    </source>
</evidence>
<evidence type="ECO:0000256" key="7">
    <source>
        <dbReference type="ARBA" id="ARBA00022927"/>
    </source>
</evidence>
<dbReference type="GO" id="GO:0006606">
    <property type="term" value="P:protein import into nucleus"/>
    <property type="evidence" value="ECO:0007669"/>
    <property type="project" value="TreeGrafter"/>
</dbReference>
<dbReference type="STRING" id="307972.A0A2G8K7K6"/>
<sequence>MNRLEATEENMTTMVQYLQQTLNPVQIERRAAEKFLEGVEGYNNYSILLLTLVSQESMDMTVRQAAAITFKNFVKRSWRIIEGEPTKICAEDRGLIKKQIIDLMLSVPEQLQRQLSDAIGFIGREDFPYQWPDLMQQMTSKFLTGNFPVINGVSDSTLTFQKAAMVLICYIVGLAISDPRYRHEFKSNELWTEIKLVLDNFAKPLMDLFVATMSQLVTHEKDLNAVKILYSSLTLIAKVFYSLNYQDLPEFFEDNMETWMTHFLTLLTKDNPLLHTKDEDEAGPMEFLKSQVCDNVALYAQKYDEEFQPFLPNFVTAVWSLLISTGIQVKYDLLVSNAIGFLALVADRQQYKQLFESAEAMKQICEKIILPNMAFRDADEELFEMNAEEYIRRDIEGSDIDTRRRAACDLVRSLCKFFEAQVTQIFSGYVGVLLQNYSQDVTKNWKDKDTAIYLVTSLATKSKTQKHGTTEVSQLVNITDFFKSNIIQDLEAPSGPTREVLLSSLPCFMNLLKAESQVVHTYAASGIEKVVLVRHDGKQVITADDVKPHTEQLLNNLFGAFSHEGSSENEYVMKAILRVISLLKEFVNPYLPIILTTLKAKLMMVAKKIESVYKSHFKLSLDDKDIVFSYMTTQWCVRIHPVRISNHVDDAGNNETALNLCGALPFLLNHVLWERHGKSGTHQTRSSIYREGFKFHHCTRQTECLVFMSLYAAKNGGSALVEVVDSIQTKLFAMVLEKLYIADVQKVSGNLEKKICAIGMTKLLTECPAMLSPDYKQFWVPFLQALIGLFELPEDDSLPDDEHFIEIEDIEGYQTAYSKLAFAGKHETDPFKGAVPDAKVYLAQSLQKLSASQPGQIAPLISSKLDPKAAQFLQGYLQAAGVQLA</sequence>
<protein>
    <recommendedName>
        <fullName evidence="4">Exportin-2</fullName>
    </recommendedName>
    <alternativeName>
        <fullName evidence="9">Importin-alpha re-exporter</fullName>
    </alternativeName>
</protein>
<keyword evidence="5" id="KW-0813">Transport</keyword>
<dbReference type="OrthoDB" id="3268246at2759"/>
<evidence type="ECO:0000256" key="8">
    <source>
        <dbReference type="ARBA" id="ARBA00023242"/>
    </source>
</evidence>
<gene>
    <name evidence="11" type="ORF">BSL78_19145</name>
</gene>